<accession>A0AAN7YSJ3</accession>
<feature type="compositionally biased region" description="Polar residues" evidence="6">
    <location>
        <begin position="9"/>
        <end position="25"/>
    </location>
</feature>
<evidence type="ECO:0000259" key="7">
    <source>
        <dbReference type="Pfam" id="PF00487"/>
    </source>
</evidence>
<evidence type="ECO:0000256" key="3">
    <source>
        <dbReference type="ARBA" id="ARBA00009295"/>
    </source>
</evidence>
<dbReference type="Pfam" id="PF11960">
    <property type="entry name" value="DUF3474"/>
    <property type="match status" value="1"/>
</dbReference>
<evidence type="ECO:0000259" key="8">
    <source>
        <dbReference type="Pfam" id="PF11960"/>
    </source>
</evidence>
<feature type="domain" description="Fatty acid desaturase" evidence="7">
    <location>
        <begin position="129"/>
        <end position="222"/>
    </location>
</feature>
<name>A0AAN7YSJ3_9PEZI</name>
<gene>
    <name evidence="9" type="primary">FAH12</name>
    <name evidence="9" type="ORF">LTR62_001841</name>
</gene>
<evidence type="ECO:0000256" key="2">
    <source>
        <dbReference type="ARBA" id="ARBA00005189"/>
    </source>
</evidence>
<feature type="domain" description="Fatty acid desaturase" evidence="7">
    <location>
        <begin position="307"/>
        <end position="414"/>
    </location>
</feature>
<dbReference type="GO" id="GO:0006629">
    <property type="term" value="P:lipid metabolic process"/>
    <property type="evidence" value="ECO:0007669"/>
    <property type="project" value="InterPro"/>
</dbReference>
<protein>
    <submittedName>
        <fullName evidence="9">Oleate hydroxylase fah12</fullName>
    </submittedName>
</protein>
<dbReference type="Proteomes" id="UP001310890">
    <property type="component" value="Unassembled WGS sequence"/>
</dbReference>
<sequence>MRGRASLRRNLSTVDSVPSTTANSNASTPRGSPTASASSTSLSSLGDDEEYQKTSGRKLLDTYGNEFNLPDYTINDIRNAIPKHCFERSAIRGLSYVARDMATLAAVFYVFNTFCTPEYVPSYPLRAALWAGYTFVQGLVGTGLWVLAHECGHQSFSPSKTLNDTVGWICHSALLVPYFSWKISHGKHHKATGNMDRDMVFLPRTREQHATRGGFLLHEMHELLEETPIYTALNLISQQLFGWPYYLIANVTGHDHHEKQPEGKGAGKKNGDFSVNHFIPSSPLYERKDEKLILLSDIGLLITGSILTMVGRTYGFTNLLVWYILPYLWVNHWLVAITFLQHTDPSLPHYTGDSWTFARGAAATIDREFGFIGRQIFHGIIETHVLHHYVSTIPFYHADEATEAIKPIMGDHYRADVVDGSIGFIKSMYKSARWCQWVEPNEGAEGENAGVMFFRNRNGLGLPPAKLQTASPDSRTVLLGQNVEKSTGSPMLKTDGGAIGAEES</sequence>
<dbReference type="InterPro" id="IPR012171">
    <property type="entry name" value="Fatty_acid_desaturase"/>
</dbReference>
<comment type="subcellular location">
    <subcellularLocation>
        <location evidence="1">Membrane</location>
    </subcellularLocation>
</comment>
<dbReference type="Pfam" id="PF00487">
    <property type="entry name" value="FA_desaturase"/>
    <property type="match status" value="2"/>
</dbReference>
<evidence type="ECO:0000256" key="5">
    <source>
        <dbReference type="ARBA" id="ARBA00023136"/>
    </source>
</evidence>
<reference evidence="9" key="1">
    <citation type="submission" date="2023-08" db="EMBL/GenBank/DDBJ databases">
        <title>Black Yeasts Isolated from many extreme environments.</title>
        <authorList>
            <person name="Coleine C."/>
            <person name="Stajich J.E."/>
            <person name="Selbmann L."/>
        </authorList>
    </citation>
    <scope>NUCLEOTIDE SEQUENCE</scope>
    <source>
        <strain evidence="9">CCFEE 5401</strain>
    </source>
</reference>
<evidence type="ECO:0000256" key="4">
    <source>
        <dbReference type="ARBA" id="ARBA00023002"/>
    </source>
</evidence>
<comment type="caution">
    <text evidence="9">The sequence shown here is derived from an EMBL/GenBank/DDBJ whole genome shotgun (WGS) entry which is preliminary data.</text>
</comment>
<dbReference type="GO" id="GO:0016717">
    <property type="term" value="F:oxidoreductase activity, acting on paired donors, with oxidation of a pair of donors resulting in the reduction of molecular oxygen to two molecules of water"/>
    <property type="evidence" value="ECO:0007669"/>
    <property type="project" value="InterPro"/>
</dbReference>
<dbReference type="EMBL" id="JAVRRL010000014">
    <property type="protein sequence ID" value="KAK5115144.1"/>
    <property type="molecule type" value="Genomic_DNA"/>
</dbReference>
<evidence type="ECO:0000313" key="9">
    <source>
        <dbReference type="EMBL" id="KAK5115144.1"/>
    </source>
</evidence>
<feature type="domain" description="Fatty acid desaturase N-terminal" evidence="8">
    <location>
        <begin position="49"/>
        <end position="104"/>
    </location>
</feature>
<keyword evidence="5" id="KW-0472">Membrane</keyword>
<comment type="similarity">
    <text evidence="3">Belongs to the fatty acid desaturase type 1 family.</text>
</comment>
<keyword evidence="4" id="KW-0560">Oxidoreductase</keyword>
<dbReference type="PANTHER" id="PTHR32100">
    <property type="entry name" value="OMEGA-6 FATTY ACID DESATURASE, CHLOROPLASTIC"/>
    <property type="match status" value="1"/>
</dbReference>
<evidence type="ECO:0000313" key="10">
    <source>
        <dbReference type="Proteomes" id="UP001310890"/>
    </source>
</evidence>
<dbReference type="CDD" id="cd03507">
    <property type="entry name" value="Delta12-FADS-like"/>
    <property type="match status" value="1"/>
</dbReference>
<dbReference type="AlphaFoldDB" id="A0AAN7YSJ3"/>
<proteinExistence type="inferred from homology"/>
<evidence type="ECO:0000256" key="1">
    <source>
        <dbReference type="ARBA" id="ARBA00004370"/>
    </source>
</evidence>
<comment type="pathway">
    <text evidence="2">Lipid metabolism.</text>
</comment>
<feature type="compositionally biased region" description="Low complexity" evidence="6">
    <location>
        <begin position="26"/>
        <end position="45"/>
    </location>
</feature>
<dbReference type="GO" id="GO:0016020">
    <property type="term" value="C:membrane"/>
    <property type="evidence" value="ECO:0007669"/>
    <property type="project" value="UniProtKB-SubCell"/>
</dbReference>
<dbReference type="InterPro" id="IPR021863">
    <property type="entry name" value="FAS_N"/>
</dbReference>
<organism evidence="9 10">
    <name type="scientific">Meristemomyces frigidus</name>
    <dbReference type="NCBI Taxonomy" id="1508187"/>
    <lineage>
        <taxon>Eukaryota</taxon>
        <taxon>Fungi</taxon>
        <taxon>Dikarya</taxon>
        <taxon>Ascomycota</taxon>
        <taxon>Pezizomycotina</taxon>
        <taxon>Dothideomycetes</taxon>
        <taxon>Dothideomycetidae</taxon>
        <taxon>Mycosphaerellales</taxon>
        <taxon>Teratosphaeriaceae</taxon>
        <taxon>Meristemomyces</taxon>
    </lineage>
</organism>
<evidence type="ECO:0000256" key="6">
    <source>
        <dbReference type="SAM" id="MobiDB-lite"/>
    </source>
</evidence>
<feature type="region of interest" description="Disordered" evidence="6">
    <location>
        <begin position="482"/>
        <end position="504"/>
    </location>
</feature>
<dbReference type="InterPro" id="IPR005804">
    <property type="entry name" value="FA_desaturase_dom"/>
</dbReference>
<feature type="region of interest" description="Disordered" evidence="6">
    <location>
        <begin position="1"/>
        <end position="50"/>
    </location>
</feature>